<feature type="compositionally biased region" description="Basic and acidic residues" evidence="1">
    <location>
        <begin position="1087"/>
        <end position="1097"/>
    </location>
</feature>
<feature type="region of interest" description="Disordered" evidence="1">
    <location>
        <begin position="1064"/>
        <end position="1138"/>
    </location>
</feature>
<reference evidence="4" key="1">
    <citation type="journal article" date="2019" name="Mol. Biol. Evol.">
        <title>Blast fungal genomes show frequent chromosomal changes, gene gains and losses, and effector gene turnover.</title>
        <authorList>
            <person name="Gomez Luciano L.B."/>
            <person name="Jason Tsai I."/>
            <person name="Chuma I."/>
            <person name="Tosa Y."/>
            <person name="Chen Y.H."/>
            <person name="Li J.Y."/>
            <person name="Li M.Y."/>
            <person name="Jade Lu M.Y."/>
            <person name="Nakayashiki H."/>
            <person name="Li W.H."/>
        </authorList>
    </citation>
    <scope>NUCLEOTIDE SEQUENCE</scope>
    <source>
        <strain evidence="4">NI907</strain>
    </source>
</reference>
<dbReference type="InterPro" id="IPR001357">
    <property type="entry name" value="BRCT_dom"/>
</dbReference>
<dbReference type="InterPro" id="IPR022047">
    <property type="entry name" value="Microcephalin-like"/>
</dbReference>
<dbReference type="GeneID" id="41955232"/>
<feature type="region of interest" description="Disordered" evidence="1">
    <location>
        <begin position="1"/>
        <end position="548"/>
    </location>
</feature>
<evidence type="ECO:0000313" key="3">
    <source>
        <dbReference type="Proteomes" id="UP000515153"/>
    </source>
</evidence>
<feature type="compositionally biased region" description="Polar residues" evidence="1">
    <location>
        <begin position="902"/>
        <end position="932"/>
    </location>
</feature>
<feature type="region of interest" description="Disordered" evidence="1">
    <location>
        <begin position="799"/>
        <end position="826"/>
    </location>
</feature>
<feature type="compositionally biased region" description="Basic and acidic residues" evidence="1">
    <location>
        <begin position="289"/>
        <end position="309"/>
    </location>
</feature>
<feature type="compositionally biased region" description="Low complexity" evidence="1">
    <location>
        <begin position="200"/>
        <end position="219"/>
    </location>
</feature>
<organism evidence="3 4">
    <name type="scientific">Pyricularia grisea</name>
    <name type="common">Crabgrass-specific blast fungus</name>
    <name type="synonym">Magnaporthe grisea</name>
    <dbReference type="NCBI Taxonomy" id="148305"/>
    <lineage>
        <taxon>Eukaryota</taxon>
        <taxon>Fungi</taxon>
        <taxon>Dikarya</taxon>
        <taxon>Ascomycota</taxon>
        <taxon>Pezizomycotina</taxon>
        <taxon>Sordariomycetes</taxon>
        <taxon>Sordariomycetidae</taxon>
        <taxon>Magnaporthales</taxon>
        <taxon>Pyriculariaceae</taxon>
        <taxon>Pyricularia</taxon>
    </lineage>
</organism>
<name>A0A6P8BL99_PYRGI</name>
<feature type="compositionally biased region" description="Acidic residues" evidence="1">
    <location>
        <begin position="61"/>
        <end position="73"/>
    </location>
</feature>
<feature type="compositionally biased region" description="Polar residues" evidence="1">
    <location>
        <begin position="396"/>
        <end position="409"/>
    </location>
</feature>
<feature type="compositionally biased region" description="Basic and acidic residues" evidence="1">
    <location>
        <begin position="93"/>
        <end position="105"/>
    </location>
</feature>
<feature type="compositionally biased region" description="Basic and acidic residues" evidence="1">
    <location>
        <begin position="254"/>
        <end position="271"/>
    </location>
</feature>
<dbReference type="KEGG" id="pgri:PgNI_00236"/>
<feature type="domain" description="BRCT" evidence="2">
    <location>
        <begin position="940"/>
        <end position="1055"/>
    </location>
</feature>
<feature type="region of interest" description="Disordered" evidence="1">
    <location>
        <begin position="985"/>
        <end position="1005"/>
    </location>
</feature>
<dbReference type="PANTHER" id="PTHR14625">
    <property type="entry name" value="MICROCEPHALIN"/>
    <property type="match status" value="1"/>
</dbReference>
<keyword evidence="3" id="KW-1185">Reference proteome</keyword>
<evidence type="ECO:0000256" key="1">
    <source>
        <dbReference type="SAM" id="MobiDB-lite"/>
    </source>
</evidence>
<dbReference type="PANTHER" id="PTHR14625:SF3">
    <property type="entry name" value="MICROCEPHALIN"/>
    <property type="match status" value="1"/>
</dbReference>
<sequence>MEPQSPPKRVTRSRAARSTDSAPTKVVTVASRAKTTRVAATSSLTTTRTTATKRKLRSEDTENEEAENDDDELGSVYPAPARATRATRGRPQKPAEPEPSKKTKTETTSAPTPAPVAPPRRGRPPKKIASTAPGGAKEETVSVATKPIRATRTKKNQSTEEPEEATIKPATRTRAVSTTAKAPVKKTVQFEEPEKENILPAAATKTRTTKAAPSTKTAAPEPPATGLRARPVRKAALPAAARPTRGVAKISAQAKKEKAEEDQGAESEKTSQESGPAPLSPKKMSQLAHPKDLDRAAESDDELAGDKTLHRPLMKKPVRPPASSSLEKKEADVSIETMEVDSKLLPIPEPSVSAGGILHSPARRPQAMPHKDAMKSPARRGVGVPVINLPKDESGSQDNQSPMKASLLSSPAKRPKSPVKGMNPSSLTSSSLSDCNRSPLKSSLLASPAKRPLSPIKGIRPPQPMFEQTCQAEHAQEDHDLEADIDSAKTLNQAKELPPSPTKASRQHFPGRLSTVLPRHADPDLKKNPMLGVPLTCSHEDDAVSSTPDEFVQIGEPMDVDVVEPSIEAHATETVDVAEDSVAMGAFGLRQKDLDPFVGAESDSDDDLESRDVATSSALNSTIKTPRRACNTRSSNNERQSMGGLQSTTKSAQHTLMAGQYGFTPLAEKLSGWKANSPLKVGLEPQQSPLGNGLVEEKVPFTLAEGFVQDSPAKPGFFEDAISVGPNSMPDIDTSANKASSCQEPEVEVEIEEPELEPIRCTQEDFELAAEADVMSLLEPSQLDEALHNDLIEDNASEASQEYGDENDAPLIDPALTSSPGVPPVTPKRFATRTFHTVSKIPLKPADDSTPKSVGSATQKKQRRHSLAKLPTAISPSNRPTKGLQRNATVISYSPTKKESKLNVQDITPTDSSDYPETPVKSTTGWSTSGTPARTPRQVVNPALLRGAVVYVDVRTSDGAEASSIFVDLLTQMGARCVKSWAWDPESLSDSQDTDDEDTPSGSKIGITHVVYKDGGRRTLEKVRETNGVVQCVGVSWVLDCERENEWLDEAPYYIDTALGSHSGVGRRKTMEPRAFAETASSSLDDGSDRRKSRECKTAPSTPANGRRSSGLWMRTPEDEVSAASRRASSIYGDEDGDFDDADADWELESMLMPVPKTPAPETIARYAANVTPDTPSVDDETLSLSRDELMMRTCPPKPAGGIMLLGEGLLAREKDEGVLQRLMAARRKSLQFAPKIGSPLAKTWP</sequence>
<proteinExistence type="predicted"/>
<dbReference type="AlphaFoldDB" id="A0A6P8BL99"/>
<feature type="region of interest" description="Disordered" evidence="1">
    <location>
        <begin position="841"/>
        <end position="935"/>
    </location>
</feature>
<gene>
    <name evidence="4" type="ORF">PgNI_00236</name>
</gene>
<dbReference type="PROSITE" id="PS50172">
    <property type="entry name" value="BRCT"/>
    <property type="match status" value="1"/>
</dbReference>
<dbReference type="GO" id="GO:0000278">
    <property type="term" value="P:mitotic cell cycle"/>
    <property type="evidence" value="ECO:0007669"/>
    <property type="project" value="TreeGrafter"/>
</dbReference>
<feature type="compositionally biased region" description="Polar residues" evidence="1">
    <location>
        <begin position="613"/>
        <end position="624"/>
    </location>
</feature>
<reference evidence="4" key="3">
    <citation type="submission" date="2025-08" db="UniProtKB">
        <authorList>
            <consortium name="RefSeq"/>
        </authorList>
    </citation>
    <scope>IDENTIFICATION</scope>
    <source>
        <strain evidence="4">NI907</strain>
    </source>
</reference>
<reference evidence="4" key="2">
    <citation type="submission" date="2019-10" db="EMBL/GenBank/DDBJ databases">
        <authorList>
            <consortium name="NCBI Genome Project"/>
        </authorList>
    </citation>
    <scope>NUCLEOTIDE SEQUENCE</scope>
    <source>
        <strain evidence="4">NI907</strain>
    </source>
</reference>
<protein>
    <recommendedName>
        <fullName evidence="2">BRCT domain-containing protein</fullName>
    </recommendedName>
</protein>
<feature type="region of interest" description="Disordered" evidence="1">
    <location>
        <begin position="598"/>
        <end position="650"/>
    </location>
</feature>
<accession>A0A6P8BL99</accession>
<dbReference type="SUPFAM" id="SSF52113">
    <property type="entry name" value="BRCT domain"/>
    <property type="match status" value="1"/>
</dbReference>
<evidence type="ECO:0000313" key="4">
    <source>
        <dbReference type="RefSeq" id="XP_030987891.1"/>
    </source>
</evidence>
<dbReference type="Proteomes" id="UP000515153">
    <property type="component" value="Unplaced"/>
</dbReference>
<dbReference type="RefSeq" id="XP_030987891.1">
    <property type="nucleotide sequence ID" value="XM_031120318.1"/>
</dbReference>
<dbReference type="Gene3D" id="3.40.50.10190">
    <property type="entry name" value="BRCT domain"/>
    <property type="match status" value="1"/>
</dbReference>
<feature type="compositionally biased region" description="Polar residues" evidence="1">
    <location>
        <begin position="874"/>
        <end position="895"/>
    </location>
</feature>
<dbReference type="OrthoDB" id="2384350at2759"/>
<evidence type="ECO:0000259" key="2">
    <source>
        <dbReference type="PROSITE" id="PS50172"/>
    </source>
</evidence>
<feature type="compositionally biased region" description="Polar residues" evidence="1">
    <location>
        <begin position="631"/>
        <end position="650"/>
    </location>
</feature>
<dbReference type="InterPro" id="IPR036420">
    <property type="entry name" value="BRCT_dom_sf"/>
</dbReference>
<feature type="compositionally biased region" description="Low complexity" evidence="1">
    <location>
        <begin position="425"/>
        <end position="451"/>
    </location>
</feature>
<feature type="compositionally biased region" description="Polar residues" evidence="1">
    <location>
        <begin position="1099"/>
        <end position="1108"/>
    </location>
</feature>
<feature type="compositionally biased region" description="Low complexity" evidence="1">
    <location>
        <begin position="36"/>
        <end position="50"/>
    </location>
</feature>
<dbReference type="CDD" id="cd17716">
    <property type="entry name" value="BRCT_microcephalin_rpt1"/>
    <property type="match status" value="1"/>
</dbReference>